<gene>
    <name evidence="1" type="ORF">NG895_29185</name>
</gene>
<evidence type="ECO:0000313" key="1">
    <source>
        <dbReference type="EMBL" id="MCO6047996.1"/>
    </source>
</evidence>
<organism evidence="1 2">
    <name type="scientific">Aeoliella straminimaris</name>
    <dbReference type="NCBI Taxonomy" id="2954799"/>
    <lineage>
        <taxon>Bacteria</taxon>
        <taxon>Pseudomonadati</taxon>
        <taxon>Planctomycetota</taxon>
        <taxon>Planctomycetia</taxon>
        <taxon>Pirellulales</taxon>
        <taxon>Lacipirellulaceae</taxon>
        <taxon>Aeoliella</taxon>
    </lineage>
</organism>
<reference evidence="1" key="1">
    <citation type="submission" date="2022-06" db="EMBL/GenBank/DDBJ databases">
        <title>Aeoliella straminimaris, a novel planctomycete from sediments.</title>
        <authorList>
            <person name="Vitorino I.R."/>
            <person name="Lage O.M."/>
        </authorList>
    </citation>
    <scope>NUCLEOTIDE SEQUENCE</scope>
    <source>
        <strain evidence="1">ICT_H6.2</strain>
    </source>
</reference>
<name>A0A9X2JJK2_9BACT</name>
<evidence type="ECO:0000313" key="2">
    <source>
        <dbReference type="Proteomes" id="UP001155241"/>
    </source>
</evidence>
<comment type="caution">
    <text evidence="1">The sequence shown here is derived from an EMBL/GenBank/DDBJ whole genome shotgun (WGS) entry which is preliminary data.</text>
</comment>
<dbReference type="AlphaFoldDB" id="A0A9X2JJK2"/>
<dbReference type="RefSeq" id="WP_252856111.1">
    <property type="nucleotide sequence ID" value="NZ_JAMXLR010000095.1"/>
</dbReference>
<dbReference type="Pfam" id="PF09650">
    <property type="entry name" value="PHA_gran_rgn"/>
    <property type="match status" value="1"/>
</dbReference>
<accession>A0A9X2JJK2</accession>
<dbReference type="Proteomes" id="UP001155241">
    <property type="component" value="Unassembled WGS sequence"/>
</dbReference>
<sequence>MPQFNISVPHYTTKEEATEKVKFLLERLGDTYGNLIKDLKQDFQGDKLDFSFRTMGATVTGEGTVDDEHVHVKGNLPMTLMMFKGKIESDLKNSLQKLMAPKKKS</sequence>
<dbReference type="EMBL" id="JAMXLR010000095">
    <property type="protein sequence ID" value="MCO6047996.1"/>
    <property type="molecule type" value="Genomic_DNA"/>
</dbReference>
<protein>
    <submittedName>
        <fullName evidence="1">Polyhydroxyalkanoic acid system family protein</fullName>
    </submittedName>
</protein>
<proteinExistence type="predicted"/>
<keyword evidence="2" id="KW-1185">Reference proteome</keyword>
<dbReference type="InterPro" id="IPR013433">
    <property type="entry name" value="PHA_gran_rgn"/>
</dbReference>